<keyword evidence="9" id="KW-1185">Reference proteome</keyword>
<sequence length="661" mass="72777">MIDKEENGEAGRGRILIVDDDERNLLALSETLKSLAEVTCVSSGKEALRELLQDEFAVILLDVYMPEMDGYETAAIIRERKKTSQVPIIFLSAVNKETSHLMRGYEMGAVDYVFKPVDPVVLKTKVGVFVDLFETRQRMEEQAKLESSLREAHLREQLDRIAVERELERSERRQASILATLPMAIYESRSGKGRMERRFVGGDLGYFIGENAADVIAGVRRFDEWVHPEDLSSYETSEGDDSDAVTIEYRFVGPDGRKRHLLDQRIKLVGKDDDPQWVGTILDVTERRELEERLVHAGKLDALGQLTGGVAHDFNNLLAAMLGGINVLDRRLELGASEKRVIDQMRYAAEQGADLVKRMTAFARKQDLTPASINPQELCDAVSGLADHALGDGVSTSWNCADTGLHIYADRNQLQLAIMNLVINARDAMPEGGKIDVSIDVADTTAKGDQRLRIVVSDTGHGMTEKVLKKVTEPFFTTKSAGKGTGLGLSMVAGFVDQSGGELQITSVVGKGTRVEILLPARLPSAEMDNSRRARELSWFKGRKIALVDDDEGVRIVLSEQLRDAGALVEEFERGTDIIEAVDEGRSYDVVISDFAMPGLNGMETLESLQIAAPRMGKVLITGNIADERLSDLKDVLLVHKPIDPKALASACAKSLEIGVA</sequence>
<comment type="catalytic activity">
    <reaction evidence="1">
        <text>ATP + protein L-histidine = ADP + protein N-phospho-L-histidine.</text>
        <dbReference type="EC" id="2.7.13.3"/>
    </reaction>
</comment>
<reference evidence="8 9" key="1">
    <citation type="submission" date="2021-08" db="EMBL/GenBank/DDBJ databases">
        <title>Comparative Genomics Analysis of the Genus Qipengyuania Reveals Extensive Genetic Diversity and Metabolic Versatility, Including the Description of Fifteen Novel Species.</title>
        <authorList>
            <person name="Liu Y."/>
        </authorList>
    </citation>
    <scope>NUCLEOTIDE SEQUENCE [LARGE SCALE GENOMIC DNA]</scope>
    <source>
        <strain evidence="8 9">YG27</strain>
    </source>
</reference>
<dbReference type="Pfam" id="PF00072">
    <property type="entry name" value="Response_reg"/>
    <property type="match status" value="2"/>
</dbReference>
<dbReference type="Pfam" id="PF02518">
    <property type="entry name" value="HATPase_c"/>
    <property type="match status" value="1"/>
</dbReference>
<evidence type="ECO:0000256" key="1">
    <source>
        <dbReference type="ARBA" id="ARBA00000085"/>
    </source>
</evidence>
<accession>A0ABS7JSB7</accession>
<dbReference type="RefSeq" id="WP_221600803.1">
    <property type="nucleotide sequence ID" value="NZ_JAIGNU010000001.1"/>
</dbReference>
<feature type="modified residue" description="4-aspartylphosphate" evidence="4">
    <location>
        <position position="62"/>
    </location>
</feature>
<dbReference type="InterPro" id="IPR035965">
    <property type="entry name" value="PAS-like_dom_sf"/>
</dbReference>
<dbReference type="SUPFAM" id="SSF55874">
    <property type="entry name" value="ATPase domain of HSP90 chaperone/DNA topoisomerase II/histidine kinase"/>
    <property type="match status" value="1"/>
</dbReference>
<dbReference type="PROSITE" id="PS50109">
    <property type="entry name" value="HIS_KIN"/>
    <property type="match status" value="1"/>
</dbReference>
<feature type="domain" description="PAC" evidence="7">
    <location>
        <begin position="245"/>
        <end position="296"/>
    </location>
</feature>
<dbReference type="InterPro" id="IPR036890">
    <property type="entry name" value="HATPase_C_sf"/>
</dbReference>
<evidence type="ECO:0000259" key="6">
    <source>
        <dbReference type="PROSITE" id="PS50110"/>
    </source>
</evidence>
<evidence type="ECO:0000256" key="2">
    <source>
        <dbReference type="ARBA" id="ARBA00012438"/>
    </source>
</evidence>
<dbReference type="SMART" id="SM00086">
    <property type="entry name" value="PAC"/>
    <property type="match status" value="1"/>
</dbReference>
<dbReference type="InterPro" id="IPR001789">
    <property type="entry name" value="Sig_transdc_resp-reg_receiver"/>
</dbReference>
<dbReference type="InterPro" id="IPR000700">
    <property type="entry name" value="PAS-assoc_C"/>
</dbReference>
<dbReference type="SMART" id="SM00448">
    <property type="entry name" value="REC"/>
    <property type="match status" value="2"/>
</dbReference>
<dbReference type="Gene3D" id="3.30.450.20">
    <property type="entry name" value="PAS domain"/>
    <property type="match status" value="1"/>
</dbReference>
<dbReference type="CDD" id="cd00082">
    <property type="entry name" value="HisKA"/>
    <property type="match status" value="1"/>
</dbReference>
<dbReference type="InterPro" id="IPR036097">
    <property type="entry name" value="HisK_dim/P_sf"/>
</dbReference>
<name>A0ABS7JSB7_9SPHN</name>
<dbReference type="PRINTS" id="PR00344">
    <property type="entry name" value="BCTRLSENSOR"/>
</dbReference>
<evidence type="ECO:0000256" key="3">
    <source>
        <dbReference type="ARBA" id="ARBA00022553"/>
    </source>
</evidence>
<feature type="modified residue" description="4-aspartylphosphate" evidence="4">
    <location>
        <position position="594"/>
    </location>
</feature>
<feature type="domain" description="Response regulatory" evidence="6">
    <location>
        <begin position="14"/>
        <end position="130"/>
    </location>
</feature>
<dbReference type="EMBL" id="JAIGNU010000001">
    <property type="protein sequence ID" value="MBX7500488.1"/>
    <property type="molecule type" value="Genomic_DNA"/>
</dbReference>
<feature type="domain" description="Histidine kinase" evidence="5">
    <location>
        <begin position="309"/>
        <end position="523"/>
    </location>
</feature>
<dbReference type="InterPro" id="IPR003661">
    <property type="entry name" value="HisK_dim/P_dom"/>
</dbReference>
<dbReference type="PANTHER" id="PTHR43547">
    <property type="entry name" value="TWO-COMPONENT HISTIDINE KINASE"/>
    <property type="match status" value="1"/>
</dbReference>
<protein>
    <recommendedName>
        <fullName evidence="2">histidine kinase</fullName>
        <ecNumber evidence="2">2.7.13.3</ecNumber>
    </recommendedName>
</protein>
<evidence type="ECO:0000259" key="7">
    <source>
        <dbReference type="PROSITE" id="PS50113"/>
    </source>
</evidence>
<comment type="caution">
    <text evidence="8">The sequence shown here is derived from an EMBL/GenBank/DDBJ whole genome shotgun (WGS) entry which is preliminary data.</text>
</comment>
<evidence type="ECO:0000313" key="9">
    <source>
        <dbReference type="Proteomes" id="UP000782554"/>
    </source>
</evidence>
<organism evidence="8 9">
    <name type="scientific">Qipengyuania mesophila</name>
    <dbReference type="NCBI Taxonomy" id="2867246"/>
    <lineage>
        <taxon>Bacteria</taxon>
        <taxon>Pseudomonadati</taxon>
        <taxon>Pseudomonadota</taxon>
        <taxon>Alphaproteobacteria</taxon>
        <taxon>Sphingomonadales</taxon>
        <taxon>Erythrobacteraceae</taxon>
        <taxon>Qipengyuania</taxon>
    </lineage>
</organism>
<evidence type="ECO:0000313" key="8">
    <source>
        <dbReference type="EMBL" id="MBX7500488.1"/>
    </source>
</evidence>
<dbReference type="EC" id="2.7.13.3" evidence="2"/>
<dbReference type="Gene3D" id="1.10.287.130">
    <property type="match status" value="1"/>
</dbReference>
<dbReference type="SUPFAM" id="SSF52172">
    <property type="entry name" value="CheY-like"/>
    <property type="match status" value="2"/>
</dbReference>
<feature type="domain" description="Response regulatory" evidence="6">
    <location>
        <begin position="544"/>
        <end position="656"/>
    </location>
</feature>
<dbReference type="SUPFAM" id="SSF55785">
    <property type="entry name" value="PYP-like sensor domain (PAS domain)"/>
    <property type="match status" value="1"/>
</dbReference>
<dbReference type="InterPro" id="IPR001610">
    <property type="entry name" value="PAC"/>
</dbReference>
<dbReference type="SMART" id="SM00388">
    <property type="entry name" value="HisKA"/>
    <property type="match status" value="1"/>
</dbReference>
<dbReference type="InterPro" id="IPR005467">
    <property type="entry name" value="His_kinase_dom"/>
</dbReference>
<dbReference type="PANTHER" id="PTHR43547:SF2">
    <property type="entry name" value="HYBRID SIGNAL TRANSDUCTION HISTIDINE KINASE C"/>
    <property type="match status" value="1"/>
</dbReference>
<dbReference type="PROSITE" id="PS50113">
    <property type="entry name" value="PAC"/>
    <property type="match status" value="1"/>
</dbReference>
<dbReference type="Gene3D" id="3.40.50.2300">
    <property type="match status" value="2"/>
</dbReference>
<dbReference type="InterPro" id="IPR003594">
    <property type="entry name" value="HATPase_dom"/>
</dbReference>
<dbReference type="Proteomes" id="UP000782554">
    <property type="component" value="Unassembled WGS sequence"/>
</dbReference>
<proteinExistence type="predicted"/>
<dbReference type="InterPro" id="IPR011006">
    <property type="entry name" value="CheY-like_superfamily"/>
</dbReference>
<gene>
    <name evidence="8" type="ORF">K3181_03380</name>
</gene>
<evidence type="ECO:0000259" key="5">
    <source>
        <dbReference type="PROSITE" id="PS50109"/>
    </source>
</evidence>
<dbReference type="Gene3D" id="3.30.565.10">
    <property type="entry name" value="Histidine kinase-like ATPase, C-terminal domain"/>
    <property type="match status" value="1"/>
</dbReference>
<dbReference type="InterPro" id="IPR004358">
    <property type="entry name" value="Sig_transdc_His_kin-like_C"/>
</dbReference>
<evidence type="ECO:0000256" key="4">
    <source>
        <dbReference type="PROSITE-ProRule" id="PRU00169"/>
    </source>
</evidence>
<keyword evidence="3 4" id="KW-0597">Phosphoprotein</keyword>
<dbReference type="PROSITE" id="PS50110">
    <property type="entry name" value="RESPONSE_REGULATORY"/>
    <property type="match status" value="2"/>
</dbReference>
<dbReference type="SUPFAM" id="SSF47384">
    <property type="entry name" value="Homodimeric domain of signal transducing histidine kinase"/>
    <property type="match status" value="1"/>
</dbReference>
<dbReference type="SMART" id="SM00387">
    <property type="entry name" value="HATPase_c"/>
    <property type="match status" value="1"/>
</dbReference>